<feature type="domain" description="BT-3987-like N-terminal" evidence="2">
    <location>
        <begin position="58"/>
        <end position="160"/>
    </location>
</feature>
<comment type="caution">
    <text evidence="3">The sequence shown here is derived from an EMBL/GenBank/DDBJ whole genome shotgun (WGS) entry which is preliminary data.</text>
</comment>
<dbReference type="Gene3D" id="3.20.20.80">
    <property type="entry name" value="Glycosidases"/>
    <property type="match status" value="1"/>
</dbReference>
<dbReference type="Pfam" id="PF08522">
    <property type="entry name" value="BT_3987-like_N"/>
    <property type="match status" value="1"/>
</dbReference>
<evidence type="ECO:0000313" key="3">
    <source>
        <dbReference type="EMBL" id="MBU3855845.1"/>
    </source>
</evidence>
<dbReference type="AlphaFoldDB" id="A0A948TMT5"/>
<evidence type="ECO:0000256" key="1">
    <source>
        <dbReference type="SAM" id="SignalP"/>
    </source>
</evidence>
<proteinExistence type="predicted"/>
<accession>A0A948TMT5</accession>
<evidence type="ECO:0000259" key="2">
    <source>
        <dbReference type="Pfam" id="PF08522"/>
    </source>
</evidence>
<keyword evidence="1" id="KW-0732">Signal</keyword>
<dbReference type="Proteomes" id="UP000784286">
    <property type="component" value="Unassembled WGS sequence"/>
</dbReference>
<protein>
    <submittedName>
        <fullName evidence="3">DUF1735 domain-containing protein</fullName>
    </submittedName>
</protein>
<gene>
    <name evidence="3" type="ORF">H9928_04690</name>
</gene>
<feature type="signal peptide" evidence="1">
    <location>
        <begin position="1"/>
        <end position="20"/>
    </location>
</feature>
<sequence>MNMTYTIKRSLLALPLAVLALMTSCEEDAIVRSDSVSPYAEEIQLKGKLIDGTTLQNNSVVEMRNDQYSTDITFRLSTRPKKGVDIKIQVDEAYAQTYNTAHGTDFELFPSANVSFENNGAYVLAPDDQTLPNIGVTLTAFEGMKEDQTYIVPLAVSTTTEGVILPEDARHMVFLVKDYRSMPTPDKGADAPKNVVYFEVNDVNPLNALEFVTASGKYFFDHVVLFAANINWNAEKQRVYVSNNPNVQFLLDNNEEYLQPLRKAGMKVIISILGNHDEAGVAQLSDMGAREFARELAAYCDAYNLDGVAFDDEYSSAPDLSNPWFARRSYYAGSRLVYECKVAMPDKIVSLYNLNYISSDELHVIDGVTPGEYCDYAVGDYGLVAHPGIGMTYKQCGGMSVELNKRYTASEIENTARNRRDTYGYFMYFALNPDKYGTQISYCNAACKGLYDEELVSPTYYYPKNSNVRTSLSELN</sequence>
<dbReference type="EMBL" id="JAHLFJ010000044">
    <property type="protein sequence ID" value="MBU3855845.1"/>
    <property type="molecule type" value="Genomic_DNA"/>
</dbReference>
<dbReference type="Gene3D" id="2.60.40.1740">
    <property type="entry name" value="hypothetical protein (bacova_03559)"/>
    <property type="match status" value="1"/>
</dbReference>
<reference evidence="3" key="2">
    <citation type="submission" date="2021-04" db="EMBL/GenBank/DDBJ databases">
        <authorList>
            <person name="Gilroy R."/>
        </authorList>
    </citation>
    <scope>NUCLEOTIDE SEQUENCE</scope>
    <source>
        <strain evidence="3">8470</strain>
    </source>
</reference>
<dbReference type="InterPro" id="IPR017853">
    <property type="entry name" value="GH"/>
</dbReference>
<name>A0A948TMT5_9BACT</name>
<reference evidence="3" key="1">
    <citation type="journal article" date="2021" name="PeerJ">
        <title>Extensive microbial diversity within the chicken gut microbiome revealed by metagenomics and culture.</title>
        <authorList>
            <person name="Gilroy R."/>
            <person name="Ravi A."/>
            <person name="Getino M."/>
            <person name="Pursley I."/>
            <person name="Horton D.L."/>
            <person name="Alikhan N.F."/>
            <person name="Baker D."/>
            <person name="Gharbi K."/>
            <person name="Hall N."/>
            <person name="Watson M."/>
            <person name="Adriaenssens E.M."/>
            <person name="Foster-Nyarko E."/>
            <person name="Jarju S."/>
            <person name="Secka A."/>
            <person name="Antonio M."/>
            <person name="Oren A."/>
            <person name="Chaudhuri R.R."/>
            <person name="La Ragione R."/>
            <person name="Hildebrand F."/>
            <person name="Pallen M.J."/>
        </authorList>
    </citation>
    <scope>NUCLEOTIDE SEQUENCE</scope>
    <source>
        <strain evidence="3">8470</strain>
    </source>
</reference>
<feature type="chain" id="PRO_5037691970" evidence="1">
    <location>
        <begin position="21"/>
        <end position="476"/>
    </location>
</feature>
<dbReference type="SUPFAM" id="SSF51445">
    <property type="entry name" value="(Trans)glycosidases"/>
    <property type="match status" value="1"/>
</dbReference>
<dbReference type="InterPro" id="IPR013728">
    <property type="entry name" value="BT_3987-like_N"/>
</dbReference>
<evidence type="ECO:0000313" key="4">
    <source>
        <dbReference type="Proteomes" id="UP000784286"/>
    </source>
</evidence>
<organism evidence="3 4">
    <name type="scientific">Candidatus Phocaeicola excrementipullorum</name>
    <dbReference type="NCBI Taxonomy" id="2838731"/>
    <lineage>
        <taxon>Bacteria</taxon>
        <taxon>Pseudomonadati</taxon>
        <taxon>Bacteroidota</taxon>
        <taxon>Bacteroidia</taxon>
        <taxon>Bacteroidales</taxon>
        <taxon>Bacteroidaceae</taxon>
        <taxon>Phocaeicola</taxon>
    </lineage>
</organism>